<evidence type="ECO:0000256" key="6">
    <source>
        <dbReference type="PROSITE-ProRule" id="PRU01161"/>
    </source>
</evidence>
<feature type="short sequence motif" description="DGA/G" evidence="6">
    <location>
        <begin position="197"/>
        <end position="199"/>
    </location>
</feature>
<dbReference type="InterPro" id="IPR002641">
    <property type="entry name" value="PNPLA_dom"/>
</dbReference>
<evidence type="ECO:0000256" key="2">
    <source>
        <dbReference type="ARBA" id="ARBA00022801"/>
    </source>
</evidence>
<feature type="short sequence motif" description="GXSXG" evidence="6">
    <location>
        <begin position="54"/>
        <end position="58"/>
    </location>
</feature>
<name>S5S1N8_9MAGN</name>
<proteinExistence type="evidence at transcript level"/>
<evidence type="ECO:0000256" key="4">
    <source>
        <dbReference type="ARBA" id="ARBA00022963"/>
    </source>
</evidence>
<dbReference type="InterPro" id="IPR016035">
    <property type="entry name" value="Acyl_Trfase/lysoPLipase"/>
</dbReference>
<evidence type="ECO:0000256" key="1">
    <source>
        <dbReference type="ARBA" id="ARBA00010240"/>
    </source>
</evidence>
<keyword evidence="5 6" id="KW-0443">Lipid metabolism</keyword>
<sequence>MAPPNGNLTTILSIDGGGVRGIIPGKILEFLESQLQKLDGQDARLADYFDVISGTSTGGLVTAMLSAPDDSGRPIFAADDIVPFYKQNCASIFPQEEHNWQWYLKIFVNPRYDGTYLHNLINEKLGETRLSQALTHVVIPTFDIKLLQPAVFSSYKIETKPSMNAKLSDICIGTSAAPTYFPSYYFENENEEFNLVDGGVCANNPTLVAISESTRGSSKSKSKAADLRNLLVLSLGTGAAKKAEKYNAKTAATWGLLNWLLGDNMESPLLTCINEGITDMVDYHLAVIFGNIDSADNYLRIQDPTLSSADAVMDDPSDAHLEKLEMIGEELLNKNVSRVNVDTGDYEELIGGGTNAKALIALAEKLSQERRSRLRK</sequence>
<dbReference type="EMBL" id="KC894747">
    <property type="protein sequence ID" value="AGS13487.1"/>
    <property type="molecule type" value="mRNA"/>
</dbReference>
<dbReference type="FunFam" id="3.40.1090.10:FF:000005">
    <property type="entry name" value="Patatin"/>
    <property type="match status" value="1"/>
</dbReference>
<evidence type="ECO:0000256" key="7">
    <source>
        <dbReference type="RuleBase" id="RU361262"/>
    </source>
</evidence>
<feature type="active site" description="Proton acceptor" evidence="6">
    <location>
        <position position="197"/>
    </location>
</feature>
<organism evidence="9">
    <name type="scientific">Chimonanthus praecox</name>
    <dbReference type="NCBI Taxonomy" id="13419"/>
    <lineage>
        <taxon>Eukaryota</taxon>
        <taxon>Viridiplantae</taxon>
        <taxon>Streptophyta</taxon>
        <taxon>Embryophyta</taxon>
        <taxon>Tracheophyta</taxon>
        <taxon>Spermatophyta</taxon>
        <taxon>Magnoliopsida</taxon>
        <taxon>Magnoliidae</taxon>
        <taxon>Laurales</taxon>
        <taxon>Calycanthaceae</taxon>
        <taxon>Chimonanthus</taxon>
    </lineage>
</organism>
<feature type="short sequence motif" description="GXGXXG" evidence="6">
    <location>
        <begin position="16"/>
        <end position="21"/>
    </location>
</feature>
<dbReference type="EC" id="3.1.1.-" evidence="7"/>
<dbReference type="GO" id="GO:0006952">
    <property type="term" value="P:defense response"/>
    <property type="evidence" value="ECO:0007669"/>
    <property type="project" value="UniProtKB-KW"/>
</dbReference>
<evidence type="ECO:0000313" key="9">
    <source>
        <dbReference type="EMBL" id="AGS13487.1"/>
    </source>
</evidence>
<comment type="domain">
    <text evidence="7">The nitrogen atoms of the two glycine residues in the GGXR motif define the oxyanion hole, and stabilize the oxyanion that forms during the nucleophilic attack by the catalytic serine during substrate cleavage.</text>
</comment>
<dbReference type="Gene3D" id="3.40.1090.10">
    <property type="entry name" value="Cytosolic phospholipase A2 catalytic domain"/>
    <property type="match status" value="1"/>
</dbReference>
<comment type="similarity">
    <text evidence="1 7">Belongs to the patatin family.</text>
</comment>
<keyword evidence="2 6" id="KW-0378">Hydrolase</keyword>
<dbReference type="PANTHER" id="PTHR32176:SF116">
    <property type="entry name" value="PATATIN"/>
    <property type="match status" value="1"/>
</dbReference>
<evidence type="ECO:0000256" key="3">
    <source>
        <dbReference type="ARBA" id="ARBA00022821"/>
    </source>
</evidence>
<dbReference type="Pfam" id="PF01734">
    <property type="entry name" value="Patatin"/>
    <property type="match status" value="1"/>
</dbReference>
<keyword evidence="3" id="KW-0611">Plant defense</keyword>
<keyword evidence="4 6" id="KW-0442">Lipid degradation</keyword>
<dbReference type="GO" id="GO:0004620">
    <property type="term" value="F:phospholipase activity"/>
    <property type="evidence" value="ECO:0007669"/>
    <property type="project" value="TreeGrafter"/>
</dbReference>
<dbReference type="PROSITE" id="PS51635">
    <property type="entry name" value="PNPLA"/>
    <property type="match status" value="1"/>
</dbReference>
<dbReference type="SUPFAM" id="SSF52151">
    <property type="entry name" value="FabD/lysophospholipase-like"/>
    <property type="match status" value="1"/>
</dbReference>
<gene>
    <name evidence="9" type="primary">PLP</name>
</gene>
<accession>S5S1N8</accession>
<comment type="function">
    <text evidence="7">Lipolytic acyl hydrolase (LAH).</text>
</comment>
<dbReference type="GO" id="GO:0047372">
    <property type="term" value="F:monoacylglycerol lipase activity"/>
    <property type="evidence" value="ECO:0007669"/>
    <property type="project" value="TreeGrafter"/>
</dbReference>
<reference evidence="9" key="1">
    <citation type="submission" date="2013-04" db="EMBL/GenBank/DDBJ databases">
        <title>Cloning and functional analysis of CpPLP Gene from Chimonanthus praecox (L.) Link.</title>
        <authorList>
            <person name="Yan Z.H."/>
        </authorList>
    </citation>
    <scope>NUCLEOTIDE SEQUENCE</scope>
</reference>
<evidence type="ECO:0000259" key="8">
    <source>
        <dbReference type="PROSITE" id="PS51635"/>
    </source>
</evidence>
<evidence type="ECO:0000256" key="5">
    <source>
        <dbReference type="ARBA" id="ARBA00023098"/>
    </source>
</evidence>
<dbReference type="GO" id="GO:0016042">
    <property type="term" value="P:lipid catabolic process"/>
    <property type="evidence" value="ECO:0007669"/>
    <property type="project" value="UniProtKB-UniRule"/>
</dbReference>
<feature type="domain" description="PNPLA" evidence="8">
    <location>
        <begin position="12"/>
        <end position="210"/>
    </location>
</feature>
<dbReference type="PANTHER" id="PTHR32176">
    <property type="entry name" value="XYLOSE ISOMERASE"/>
    <property type="match status" value="1"/>
</dbReference>
<feature type="active site" description="Nucleophile" evidence="6">
    <location>
        <position position="56"/>
    </location>
</feature>
<protein>
    <recommendedName>
        <fullName evidence="7">Patatin</fullName>
        <ecNumber evidence="7">3.1.1.-</ecNumber>
    </recommendedName>
</protein>
<dbReference type="AlphaFoldDB" id="S5S1N8"/>